<dbReference type="OMA" id="DENHREY"/>
<dbReference type="Gene3D" id="3.90.70.80">
    <property type="match status" value="1"/>
</dbReference>
<organism evidence="3 4">
    <name type="scientific">Plasmodium gonderi</name>
    <dbReference type="NCBI Taxonomy" id="77519"/>
    <lineage>
        <taxon>Eukaryota</taxon>
        <taxon>Sar</taxon>
        <taxon>Alveolata</taxon>
        <taxon>Apicomplexa</taxon>
        <taxon>Aconoidasida</taxon>
        <taxon>Haemosporida</taxon>
        <taxon>Plasmodiidae</taxon>
        <taxon>Plasmodium</taxon>
        <taxon>Plasmodium (Plasmodium)</taxon>
    </lineage>
</organism>
<dbReference type="InterPro" id="IPR050704">
    <property type="entry name" value="Peptidase_C85-like"/>
</dbReference>
<accession>A0A1Y1JIS8</accession>
<feature type="region of interest" description="Disordered" evidence="1">
    <location>
        <begin position="1"/>
        <end position="22"/>
    </location>
</feature>
<dbReference type="RefSeq" id="XP_028542603.1">
    <property type="nucleotide sequence ID" value="XM_028686802.1"/>
</dbReference>
<evidence type="ECO:0000256" key="1">
    <source>
        <dbReference type="SAM" id="MobiDB-lite"/>
    </source>
</evidence>
<dbReference type="GeneID" id="39746726"/>
<dbReference type="GO" id="GO:0004843">
    <property type="term" value="F:cysteine-type deubiquitinase activity"/>
    <property type="evidence" value="ECO:0007669"/>
    <property type="project" value="TreeGrafter"/>
</dbReference>
<dbReference type="PANTHER" id="PTHR12419:SF7">
    <property type="entry name" value="OTU DOMAIN-CONTAINING PROTEIN 3"/>
    <property type="match status" value="1"/>
</dbReference>
<dbReference type="CDD" id="cd22771">
    <property type="entry name" value="OTU_plant_OTU7-like"/>
    <property type="match status" value="1"/>
</dbReference>
<proteinExistence type="predicted"/>
<feature type="compositionally biased region" description="Basic and acidic residues" evidence="1">
    <location>
        <begin position="220"/>
        <end position="241"/>
    </location>
</feature>
<dbReference type="OrthoDB" id="415023at2759"/>
<dbReference type="Pfam" id="PF02338">
    <property type="entry name" value="OTU"/>
    <property type="match status" value="1"/>
</dbReference>
<dbReference type="GO" id="GO:0016579">
    <property type="term" value="P:protein deubiquitination"/>
    <property type="evidence" value="ECO:0007669"/>
    <property type="project" value="TreeGrafter"/>
</dbReference>
<comment type="caution">
    <text evidence="3">The sequence shown here is derived from an EMBL/GenBank/DDBJ whole genome shotgun (WGS) entry which is preliminary data.</text>
</comment>
<keyword evidence="4" id="KW-1185">Reference proteome</keyword>
<dbReference type="EMBL" id="BDQF01000007">
    <property type="protein sequence ID" value="GAW80014.1"/>
    <property type="molecule type" value="Genomic_DNA"/>
</dbReference>
<name>A0A1Y1JIS8_PLAGO</name>
<dbReference type="InterPro" id="IPR038765">
    <property type="entry name" value="Papain-like_cys_pep_sf"/>
</dbReference>
<gene>
    <name evidence="3" type="ORF">PGO_061590</name>
</gene>
<evidence type="ECO:0000313" key="4">
    <source>
        <dbReference type="Proteomes" id="UP000195521"/>
    </source>
</evidence>
<dbReference type="PANTHER" id="PTHR12419">
    <property type="entry name" value="OTU DOMAIN CONTAINING PROTEIN"/>
    <property type="match status" value="1"/>
</dbReference>
<feature type="compositionally biased region" description="Acidic residues" evidence="1">
    <location>
        <begin position="207"/>
        <end position="219"/>
    </location>
</feature>
<dbReference type="InterPro" id="IPR003323">
    <property type="entry name" value="OTU_dom"/>
</dbReference>
<protein>
    <recommendedName>
        <fullName evidence="2">OTU domain-containing protein</fullName>
    </recommendedName>
</protein>
<feature type="compositionally biased region" description="Polar residues" evidence="1">
    <location>
        <begin position="1"/>
        <end position="12"/>
    </location>
</feature>
<evidence type="ECO:0000313" key="3">
    <source>
        <dbReference type="EMBL" id="GAW80014.1"/>
    </source>
</evidence>
<feature type="region of interest" description="Disordered" evidence="1">
    <location>
        <begin position="206"/>
        <end position="245"/>
    </location>
</feature>
<dbReference type="PROSITE" id="PS50802">
    <property type="entry name" value="OTU"/>
    <property type="match status" value="1"/>
</dbReference>
<dbReference type="SUPFAM" id="SSF54001">
    <property type="entry name" value="Cysteine proteinases"/>
    <property type="match status" value="1"/>
</dbReference>
<sequence>MNNQNSRTMQQGNETKEKKSYNKKENEIINHGINYSLTNDHHDNNFKKYFYIRSIRTDGNCLFRAVADQLYNNEDNYKEIRKLVVSYLQRNEEKYKHFIEHDESYKSYIQRISLDGTWGGQLELQAVGELFTVNILIYQENGCILEIKNHSDDKKCIQLHYASSEHYNSVRFKSMDLENELKTIVELREILNNKDDNESTKTFYETTENELTEDNDDDLSDHSSKEKNKVGRWEDEKEHTHNSSTEDDFLLDDYLNSKSRISVFSLSDDENEPSSFDILQNIHNVIKRKRIRSRSMPNINERFLYFFSKKQRNDNMESDSTIDLLNEKKNFGKKKAQKNEKRKLNFFKYKYIGKNLDELLSERLSANSSTATAIATTTATPPCIEGNEIVRIYYNKAFYQYLHCPKILEEEENEQEQHEPNDKEFHFCMPRYIYNNGQYSSDGCKNHNNKINVHGYYKKEMHKNIAPNEGGNQNAVQSDDNALYKSRKYLNTSGRKGYISNYEVENNFKNTRKKKFDDFINLYSEKISYNAHSFCKSAYAHDTEVFYAEGLVGLGSKKKHDQREENCQRDQDKGYGYLNSDYAQSLSINKTISSNEELNAPSLYFDKGSDSLELQPDLQQDFYDKAHDASYVIKLDEDNKFPIHCSNSGEKNFFNSRKKNFDIFNIIIDEEYGITVDSNMLCARIGSKYMSLDSTNQKNKKKNKKENPWEGVLSSFDEKERTYVSNNVTTACRSSQTIAGVRTVSTSLINRQNHEITHMTNCSIRNIPERNYPNGHGISSTVMHVMNGDVLTNGGINSREFFLKKKYQNKKFINMFSKDIQWKGLFQFLNADFLLNEDKIKYIISFLFNNKQMNIFKNNLNRNDFHFYEHIAFSFNLNRQKLRNKIECSKVLNEEFLIKEKHKYRKFIKSPKTKTTIPMNKEQKNPVKIISI</sequence>
<reference evidence="4" key="1">
    <citation type="submission" date="2017-04" db="EMBL/GenBank/DDBJ databases">
        <title>Plasmodium gonderi genome.</title>
        <authorList>
            <person name="Arisue N."/>
            <person name="Honma H."/>
            <person name="Kawai S."/>
            <person name="Tougan T."/>
            <person name="Tanabe K."/>
            <person name="Horii T."/>
        </authorList>
    </citation>
    <scope>NUCLEOTIDE SEQUENCE [LARGE SCALE GENOMIC DNA]</scope>
    <source>
        <strain evidence="4">ATCC 30045</strain>
    </source>
</reference>
<feature type="domain" description="OTU" evidence="2">
    <location>
        <begin position="50"/>
        <end position="173"/>
    </location>
</feature>
<dbReference type="Proteomes" id="UP000195521">
    <property type="component" value="Unassembled WGS sequence"/>
</dbReference>
<evidence type="ECO:0000259" key="2">
    <source>
        <dbReference type="PROSITE" id="PS50802"/>
    </source>
</evidence>
<dbReference type="AlphaFoldDB" id="A0A1Y1JIS8"/>